<evidence type="ECO:0000256" key="8">
    <source>
        <dbReference type="ARBA" id="ARBA00023027"/>
    </source>
</evidence>
<comment type="subunit">
    <text evidence="11">Homotetramer.</text>
</comment>
<evidence type="ECO:0000256" key="7">
    <source>
        <dbReference type="ARBA" id="ARBA00023002"/>
    </source>
</evidence>
<dbReference type="PANTHER" id="PTHR11911">
    <property type="entry name" value="INOSINE-5-MONOPHOSPHATE DEHYDROGENASE RELATED"/>
    <property type="match status" value="1"/>
</dbReference>
<dbReference type="EC" id="1.1.1.205" evidence="11 17"/>
<keyword evidence="7 11" id="KW-0560">Oxidoreductase</keyword>
<evidence type="ECO:0000256" key="14">
    <source>
        <dbReference type="PIRSR" id="PIRSR000130-4"/>
    </source>
</evidence>
<feature type="binding site" evidence="11">
    <location>
        <position position="461"/>
    </location>
    <ligand>
        <name>K(+)</name>
        <dbReference type="ChEBI" id="CHEBI:29103"/>
        <note>ligand shared between two tetrameric partners</note>
    </ligand>
</feature>
<dbReference type="PROSITE" id="PS51371">
    <property type="entry name" value="CBS"/>
    <property type="match status" value="2"/>
</dbReference>
<dbReference type="SUPFAM" id="SSF51412">
    <property type="entry name" value="Inosine monophosphate dehydrogenase (IMPDH)"/>
    <property type="match status" value="1"/>
</dbReference>
<feature type="binding site" evidence="11">
    <location>
        <position position="406"/>
    </location>
    <ligand>
        <name>IMP</name>
        <dbReference type="ChEBI" id="CHEBI:58053"/>
    </ligand>
</feature>
<dbReference type="InterPro" id="IPR013785">
    <property type="entry name" value="Aldolase_TIM"/>
</dbReference>
<comment type="catalytic activity">
    <reaction evidence="10 11 17">
        <text>IMP + NAD(+) + H2O = XMP + NADH + H(+)</text>
        <dbReference type="Rhea" id="RHEA:11708"/>
        <dbReference type="ChEBI" id="CHEBI:15377"/>
        <dbReference type="ChEBI" id="CHEBI:15378"/>
        <dbReference type="ChEBI" id="CHEBI:57464"/>
        <dbReference type="ChEBI" id="CHEBI:57540"/>
        <dbReference type="ChEBI" id="CHEBI:57945"/>
        <dbReference type="ChEBI" id="CHEBI:58053"/>
        <dbReference type="EC" id="1.1.1.205"/>
    </reaction>
</comment>
<dbReference type="InterPro" id="IPR046342">
    <property type="entry name" value="CBS_dom_sf"/>
</dbReference>
<dbReference type="SUPFAM" id="SSF54631">
    <property type="entry name" value="CBS-domain pair"/>
    <property type="match status" value="1"/>
</dbReference>
<comment type="caution">
    <text evidence="19">The sequence shown here is derived from an EMBL/GenBank/DDBJ whole genome shotgun (WGS) entry which is preliminary data.</text>
</comment>
<feature type="binding site" description="in other chain" evidence="11 14">
    <location>
        <position position="304"/>
    </location>
    <ligand>
        <name>K(+)</name>
        <dbReference type="ChEBI" id="CHEBI:29103"/>
        <note>ligand shared between two tetrameric partners</note>
    </ligand>
</feature>
<dbReference type="UniPathway" id="UPA00601">
    <property type="reaction ID" value="UER00295"/>
</dbReference>
<dbReference type="GO" id="GO:0003938">
    <property type="term" value="F:IMP dehydrogenase activity"/>
    <property type="evidence" value="ECO:0007669"/>
    <property type="project" value="UniProtKB-UniRule"/>
</dbReference>
<dbReference type="PROSITE" id="PS00487">
    <property type="entry name" value="IMP_DH_GMP_RED"/>
    <property type="match status" value="1"/>
</dbReference>
<evidence type="ECO:0000256" key="5">
    <source>
        <dbReference type="ARBA" id="ARBA00022755"/>
    </source>
</evidence>
<evidence type="ECO:0000256" key="17">
    <source>
        <dbReference type="RuleBase" id="RU003928"/>
    </source>
</evidence>
<reference evidence="19 20" key="1">
    <citation type="journal article" date="2016" name="Nat. Commun.">
        <title>Thousands of microbial genomes shed light on interconnected biogeochemical processes in an aquifer system.</title>
        <authorList>
            <person name="Anantharaman K."/>
            <person name="Brown C.T."/>
            <person name="Hug L.A."/>
            <person name="Sharon I."/>
            <person name="Castelle C.J."/>
            <person name="Probst A.J."/>
            <person name="Thomas B.C."/>
            <person name="Singh A."/>
            <person name="Wilkins M.J."/>
            <person name="Karaoz U."/>
            <person name="Brodie E.L."/>
            <person name="Williams K.H."/>
            <person name="Hubbard S.S."/>
            <person name="Banfield J.F."/>
        </authorList>
    </citation>
    <scope>NUCLEOTIDE SEQUENCE [LARGE SCALE GENOMIC DNA]</scope>
</reference>
<name>A0A1G2KQD2_9BACT</name>
<dbReference type="FunFam" id="3.20.20.70:FF:000424">
    <property type="entry name" value="Inosine-5'-monophosphate dehydrogenase 2"/>
    <property type="match status" value="1"/>
</dbReference>
<evidence type="ECO:0000256" key="16">
    <source>
        <dbReference type="RuleBase" id="RU003927"/>
    </source>
</evidence>
<dbReference type="Proteomes" id="UP000177811">
    <property type="component" value="Unassembled WGS sequence"/>
</dbReference>
<evidence type="ECO:0000256" key="13">
    <source>
        <dbReference type="PIRSR" id="PIRSR000130-3"/>
    </source>
</evidence>
<feature type="binding site" evidence="11 13">
    <location>
        <begin position="297"/>
        <end position="299"/>
    </location>
    <ligand>
        <name>NAD(+)</name>
        <dbReference type="ChEBI" id="CHEBI:57540"/>
    </ligand>
</feature>
<dbReference type="AlphaFoldDB" id="A0A1G2KQD2"/>
<evidence type="ECO:0000256" key="6">
    <source>
        <dbReference type="ARBA" id="ARBA00022958"/>
    </source>
</evidence>
<feature type="binding site" evidence="11">
    <location>
        <begin position="383"/>
        <end position="387"/>
    </location>
    <ligand>
        <name>IMP</name>
        <dbReference type="ChEBI" id="CHEBI:58053"/>
    </ligand>
</feature>
<dbReference type="GO" id="GO:0046872">
    <property type="term" value="F:metal ion binding"/>
    <property type="evidence" value="ECO:0007669"/>
    <property type="project" value="UniProtKB-UniRule"/>
</dbReference>
<proteinExistence type="inferred from homology"/>
<dbReference type="GO" id="GO:0006177">
    <property type="term" value="P:GMP biosynthetic process"/>
    <property type="evidence" value="ECO:0007669"/>
    <property type="project" value="UniProtKB-UniRule"/>
</dbReference>
<feature type="active site" description="Proton acceptor" evidence="11 12">
    <location>
        <position position="398"/>
    </location>
</feature>
<feature type="binding site" evidence="11">
    <location>
        <position position="462"/>
    </location>
    <ligand>
        <name>K(+)</name>
        <dbReference type="ChEBI" id="CHEBI:29103"/>
        <note>ligand shared between two tetrameric partners</note>
    </ligand>
</feature>
<dbReference type="PANTHER" id="PTHR11911:SF111">
    <property type="entry name" value="INOSINE-5'-MONOPHOSPHATE DEHYDROGENASE"/>
    <property type="match status" value="1"/>
</dbReference>
<feature type="binding site" evidence="11">
    <location>
        <begin position="336"/>
        <end position="338"/>
    </location>
    <ligand>
        <name>IMP</name>
        <dbReference type="ChEBI" id="CHEBI:58053"/>
    </ligand>
</feature>
<feature type="binding site" description="in other chain" evidence="11 14">
    <location>
        <position position="301"/>
    </location>
    <ligand>
        <name>K(+)</name>
        <dbReference type="ChEBI" id="CHEBI:29103"/>
        <note>ligand shared between two tetrameric partners</note>
    </ligand>
</feature>
<feature type="binding site" evidence="11">
    <location>
        <position position="302"/>
    </location>
    <ligand>
        <name>IMP</name>
        <dbReference type="ChEBI" id="CHEBI:58053"/>
    </ligand>
</feature>
<evidence type="ECO:0000256" key="15">
    <source>
        <dbReference type="PROSITE-ProRule" id="PRU00703"/>
    </source>
</evidence>
<dbReference type="SMART" id="SM00116">
    <property type="entry name" value="CBS"/>
    <property type="match status" value="2"/>
</dbReference>
<dbReference type="Pfam" id="PF00571">
    <property type="entry name" value="CBS"/>
    <property type="match status" value="2"/>
</dbReference>
<evidence type="ECO:0000256" key="3">
    <source>
        <dbReference type="ARBA" id="ARBA00022723"/>
    </source>
</evidence>
<feature type="binding site" evidence="11">
    <location>
        <position position="248"/>
    </location>
    <ligand>
        <name>NAD(+)</name>
        <dbReference type="ChEBI" id="CHEBI:57540"/>
    </ligand>
</feature>
<feature type="binding site" evidence="13">
    <location>
        <begin position="248"/>
        <end position="250"/>
    </location>
    <ligand>
        <name>NAD(+)</name>
        <dbReference type="ChEBI" id="CHEBI:57540"/>
    </ligand>
</feature>
<comment type="cofactor">
    <cofactor evidence="1 11">
        <name>K(+)</name>
        <dbReference type="ChEBI" id="CHEBI:29103"/>
    </cofactor>
</comment>
<evidence type="ECO:0000256" key="11">
    <source>
        <dbReference type="HAMAP-Rule" id="MF_01964"/>
    </source>
</evidence>
<evidence type="ECO:0000256" key="2">
    <source>
        <dbReference type="ARBA" id="ARBA00005502"/>
    </source>
</evidence>
<evidence type="ECO:0000313" key="19">
    <source>
        <dbReference type="EMBL" id="OHA01625.1"/>
    </source>
</evidence>
<dbReference type="CDD" id="cd00381">
    <property type="entry name" value="IMPDH"/>
    <property type="match status" value="1"/>
</dbReference>
<dbReference type="PIRSF" id="PIRSF000130">
    <property type="entry name" value="IMPDH"/>
    <property type="match status" value="1"/>
</dbReference>
<keyword evidence="9 15" id="KW-0129">CBS domain</keyword>
<sequence length="478" mass="51371">MRKIIFGYTFDDYLLVPAYSEVLPDTVDLRSHFSKRVMLNVPIASAPMDKVTTHPLAIAIAKEGGIGIIHRKMQLEKEVEEVKKVKRHQAYVILAPWTLRPHNTVVEAKNLMQEKGISGIPIINDVGVLVGIITRRNIQFMRNGDTSMVQDVMTQKEDLITGQMGILPRDALDIMKRNRVEKLPLVDEHYHLAGLITAKDVKKSEEFPNANVDACGRLIVGAAIGVTGDFFERAHALVEARADVLVIDTAHGDSKNVVSALRRLRPAISIDIVAGNIATASAAIRLVREGADGLRVGIGPGSVCTTRIVTGNGVPQMTAIMDVSDAVSDDIPVIADGGIEYSGQIVKGLAGGASCVMLGKIMAGTHEAPGKLIEIGGKQFKDYRGMGSLAVLNEGGERYGAKAVPEGVESIVDYIGTVAKVFEQLTGGIRQGMGYQGCTTVKMLSLSPTFCRITAAGLRESHVHGVHITNEAPNYKAP</sequence>
<organism evidence="19 20">
    <name type="scientific">Candidatus Sungbacteria bacterium RIFCSPHIGHO2_02_FULL_51_29</name>
    <dbReference type="NCBI Taxonomy" id="1802273"/>
    <lineage>
        <taxon>Bacteria</taxon>
        <taxon>Candidatus Sungiibacteriota</taxon>
    </lineage>
</organism>
<evidence type="ECO:0000256" key="9">
    <source>
        <dbReference type="ARBA" id="ARBA00023122"/>
    </source>
</evidence>
<evidence type="ECO:0000256" key="4">
    <source>
        <dbReference type="ARBA" id="ARBA00022749"/>
    </source>
</evidence>
<feature type="binding site" description="in other chain" evidence="11 14">
    <location>
        <position position="299"/>
    </location>
    <ligand>
        <name>K(+)</name>
        <dbReference type="ChEBI" id="CHEBI:29103"/>
        <note>ligand shared between two tetrameric partners</note>
    </ligand>
</feature>
<feature type="domain" description="CBS" evidence="18">
    <location>
        <begin position="92"/>
        <end position="148"/>
    </location>
</feature>
<dbReference type="GO" id="GO:0006183">
    <property type="term" value="P:GTP biosynthetic process"/>
    <property type="evidence" value="ECO:0007669"/>
    <property type="project" value="TreeGrafter"/>
</dbReference>
<keyword evidence="4 11" id="KW-0332">GMP biosynthesis</keyword>
<comment type="activity regulation">
    <text evidence="11">Mycophenolic acid (MPA) is a non-competitive inhibitor that prevents formation of the closed enzyme conformation by binding to the same site as the amobile flap. In contrast, mizoribine monophosphate (MZP) is a competitive inhibitor that induces the closed conformation. MPA is a potent inhibitor of mammalian IMPDHs but a poor inhibitor of the bacterial enzymes. MZP is a more potent inhibitor of bacterial IMPDH.</text>
</comment>
<keyword evidence="3 11" id="KW-0479">Metal-binding</keyword>
<evidence type="ECO:0000256" key="10">
    <source>
        <dbReference type="ARBA" id="ARBA00048028"/>
    </source>
</evidence>
<feature type="domain" description="CBS" evidence="18">
    <location>
        <begin position="153"/>
        <end position="211"/>
    </location>
</feature>
<dbReference type="NCBIfam" id="TIGR01302">
    <property type="entry name" value="IMP_dehydrog"/>
    <property type="match status" value="1"/>
</dbReference>
<dbReference type="InterPro" id="IPR001093">
    <property type="entry name" value="IMP_DH_GMPRt"/>
</dbReference>
<dbReference type="CDD" id="cd04601">
    <property type="entry name" value="CBS_pair_IMPDH"/>
    <property type="match status" value="1"/>
</dbReference>
<dbReference type="InterPro" id="IPR000644">
    <property type="entry name" value="CBS_dom"/>
</dbReference>
<evidence type="ECO:0000313" key="20">
    <source>
        <dbReference type="Proteomes" id="UP000177811"/>
    </source>
</evidence>
<feature type="active site" description="Thioimidate intermediate" evidence="11 12">
    <location>
        <position position="304"/>
    </location>
</feature>
<comment type="similarity">
    <text evidence="2 11 16">Belongs to the IMPDH/GMPR family.</text>
</comment>
<dbReference type="Pfam" id="PF00478">
    <property type="entry name" value="IMPDH"/>
    <property type="match status" value="1"/>
</dbReference>
<comment type="pathway">
    <text evidence="11 17">Purine metabolism; XMP biosynthesis via de novo pathway; XMP from IMP: step 1/1.</text>
</comment>
<evidence type="ECO:0000256" key="12">
    <source>
        <dbReference type="PIRSR" id="PIRSR000130-1"/>
    </source>
</evidence>
<evidence type="ECO:0000259" key="18">
    <source>
        <dbReference type="PROSITE" id="PS51371"/>
    </source>
</evidence>
<keyword evidence="6 11" id="KW-0630">Potassium</keyword>
<feature type="binding site" evidence="11">
    <location>
        <begin position="359"/>
        <end position="360"/>
    </location>
    <ligand>
        <name>IMP</name>
        <dbReference type="ChEBI" id="CHEBI:58053"/>
    </ligand>
</feature>
<keyword evidence="8 11" id="KW-0520">NAD</keyword>
<dbReference type="EMBL" id="MHQL01000058">
    <property type="protein sequence ID" value="OHA01625.1"/>
    <property type="molecule type" value="Genomic_DNA"/>
</dbReference>
<dbReference type="InterPro" id="IPR005990">
    <property type="entry name" value="IMP_DH"/>
</dbReference>
<comment type="function">
    <text evidence="11">Catalyzes the conversion of inosine 5'-phosphate (IMP) to xanthosine 5'-phosphate (XMP), the first committed and rate-limiting step in the de novo synthesis of guanine nucleotides, and therefore plays an important role in the regulation of cell growth.</text>
</comment>
<keyword evidence="5 11" id="KW-0658">Purine biosynthesis</keyword>
<evidence type="ECO:0000256" key="1">
    <source>
        <dbReference type="ARBA" id="ARBA00001958"/>
    </source>
</evidence>
<accession>A0A1G2KQD2</accession>
<dbReference type="GO" id="GO:0000166">
    <property type="term" value="F:nucleotide binding"/>
    <property type="evidence" value="ECO:0007669"/>
    <property type="project" value="UniProtKB-UniRule"/>
</dbReference>
<gene>
    <name evidence="11" type="primary">guaB</name>
    <name evidence="19" type="ORF">A3C16_02620</name>
</gene>
<comment type="caution">
    <text evidence="11">Lacks conserved residue(s) required for the propagation of feature annotation.</text>
</comment>
<dbReference type="Gene3D" id="3.20.20.70">
    <property type="entry name" value="Aldolase class I"/>
    <property type="match status" value="1"/>
</dbReference>
<dbReference type="InterPro" id="IPR015875">
    <property type="entry name" value="IMP_DH/GMP_Rdtase_CS"/>
</dbReference>
<protein>
    <recommendedName>
        <fullName evidence="11 17">Inosine-5'-monophosphate dehydrogenase</fullName>
        <shortName evidence="11">IMP dehydrogenase</shortName>
        <shortName evidence="11">IMPD</shortName>
        <shortName evidence="11">IMPDH</shortName>
        <ecNumber evidence="11 17">1.1.1.205</ecNumber>
    </recommendedName>
</protein>
<dbReference type="SMART" id="SM01240">
    <property type="entry name" value="IMPDH"/>
    <property type="match status" value="1"/>
</dbReference>
<feature type="binding site" evidence="11">
    <location>
        <position position="460"/>
    </location>
    <ligand>
        <name>K(+)</name>
        <dbReference type="ChEBI" id="CHEBI:29103"/>
        <note>ligand shared between two tetrameric partners</note>
    </ligand>
</feature>
<dbReference type="HAMAP" id="MF_01964">
    <property type="entry name" value="IMPDH"/>
    <property type="match status" value="1"/>
</dbReference>